<accession>A0A913X8Y2</accession>
<evidence type="ECO:0000256" key="2">
    <source>
        <dbReference type="ARBA" id="ARBA00022989"/>
    </source>
</evidence>
<dbReference type="PANTHER" id="PTHR23121:SF10">
    <property type="entry name" value="MAJOR FACILITATOR SUPERFAMILY DOMAIN-CONTAINING PROTEIN 4A"/>
    <property type="match status" value="1"/>
</dbReference>
<dbReference type="GeneID" id="110239496"/>
<evidence type="ECO:0000256" key="4">
    <source>
        <dbReference type="ARBA" id="ARBA00040840"/>
    </source>
</evidence>
<feature type="transmembrane region" description="Helical" evidence="6">
    <location>
        <begin position="171"/>
        <end position="193"/>
    </location>
</feature>
<dbReference type="KEGG" id="epa:110239496"/>
<dbReference type="GO" id="GO:0022857">
    <property type="term" value="F:transmembrane transporter activity"/>
    <property type="evidence" value="ECO:0007669"/>
    <property type="project" value="InterPro"/>
</dbReference>
<dbReference type="FunFam" id="1.20.1250.20:FF:000508">
    <property type="entry name" value="Sodium-dependent glucose transporter 1"/>
    <property type="match status" value="1"/>
</dbReference>
<evidence type="ECO:0000313" key="8">
    <source>
        <dbReference type="Proteomes" id="UP000887567"/>
    </source>
</evidence>
<evidence type="ECO:0000256" key="5">
    <source>
        <dbReference type="SAM" id="MobiDB-lite"/>
    </source>
</evidence>
<feature type="transmembrane region" description="Helical" evidence="6">
    <location>
        <begin position="447"/>
        <end position="468"/>
    </location>
</feature>
<evidence type="ECO:0000256" key="6">
    <source>
        <dbReference type="SAM" id="Phobius"/>
    </source>
</evidence>
<dbReference type="AlphaFoldDB" id="A0A913X8Y2"/>
<dbReference type="EnsemblMetazoa" id="XM_021045212.2">
    <property type="protein sequence ID" value="XP_020900871.1"/>
    <property type="gene ID" value="LOC110239496"/>
</dbReference>
<keyword evidence="1 6" id="KW-0812">Transmembrane</keyword>
<feature type="transmembrane region" description="Helical" evidence="6">
    <location>
        <begin position="317"/>
        <end position="338"/>
    </location>
</feature>
<feature type="transmembrane region" description="Helical" evidence="6">
    <location>
        <begin position="138"/>
        <end position="159"/>
    </location>
</feature>
<protein>
    <recommendedName>
        <fullName evidence="4">Major facilitator superfamily domain-containing protein 4A</fullName>
    </recommendedName>
</protein>
<feature type="transmembrane region" description="Helical" evidence="6">
    <location>
        <begin position="116"/>
        <end position="132"/>
    </location>
</feature>
<reference evidence="7" key="1">
    <citation type="submission" date="2022-11" db="UniProtKB">
        <authorList>
            <consortium name="EnsemblMetazoa"/>
        </authorList>
    </citation>
    <scope>IDENTIFICATION</scope>
</reference>
<dbReference type="SUPFAM" id="SSF103473">
    <property type="entry name" value="MFS general substrate transporter"/>
    <property type="match status" value="1"/>
</dbReference>
<sequence>MSFTHLIGVAIAQDRRTNSAEDEFNDDYEGQTYTATRTQINQSKRTCFTTILCCGCFFSFGTTMAIIGPTLIELGHLVNHGLNMMSWLFFTQAAYALLGAVMAGIVVDRFECNRNLMLLVCLTLNAVFLAVIPMCRELWLLILTTAAAGYCVGVLDTATNVQLLALHGKKVSPYLQALYFSYGFGAFVSPLIAEPFLSGQPHPEIVTKRREKPMPYGGGKHRHHHSTHPNLTDGISMDDQAYSSEVQFAYWIIAIAHVPVVIGLAYLVMLDMFETHQKKSQQTKTTDQPTDKEVEVTEPKEAEHSVSLFNSPNRCKIFGISLWTCLLVFLYDGMQGTYGGYIYTYAVKSSLKMKPAQGAFLTSIFWGSLALGRLISIPIAMFISPAAMLFGDLAGTIAASFLMLIFKDSAVVLWIGTSTFGLFMSNVFPSSVALVEQYFEVTGSITCMFVVSAAIGEMVIPLIVGKVFDYIGPISFLAEGCILCVAALGSLLAVLIIGKGLSNTHREKLEISDEDISDIPEDKKPVEEDVIDQQDEKR</sequence>
<evidence type="ECO:0000256" key="3">
    <source>
        <dbReference type="ARBA" id="ARBA00023136"/>
    </source>
</evidence>
<feature type="transmembrane region" description="Helical" evidence="6">
    <location>
        <begin position="387"/>
        <end position="406"/>
    </location>
</feature>
<proteinExistence type="predicted"/>
<dbReference type="RefSeq" id="XP_020900871.1">
    <property type="nucleotide sequence ID" value="XM_021045212.2"/>
</dbReference>
<feature type="transmembrane region" description="Helical" evidence="6">
    <location>
        <begin position="248"/>
        <end position="269"/>
    </location>
</feature>
<keyword evidence="8" id="KW-1185">Reference proteome</keyword>
<feature type="transmembrane region" description="Helical" evidence="6">
    <location>
        <begin position="474"/>
        <end position="498"/>
    </location>
</feature>
<keyword evidence="2 6" id="KW-1133">Transmembrane helix</keyword>
<feature type="region of interest" description="Disordered" evidence="5">
    <location>
        <begin position="512"/>
        <end position="538"/>
    </location>
</feature>
<dbReference type="OMA" id="WRWDARV"/>
<feature type="transmembrane region" description="Helical" evidence="6">
    <location>
        <begin position="358"/>
        <end position="375"/>
    </location>
</feature>
<dbReference type="Gene3D" id="1.20.1250.20">
    <property type="entry name" value="MFS general substrate transporter like domains"/>
    <property type="match status" value="2"/>
</dbReference>
<dbReference type="InterPro" id="IPR011701">
    <property type="entry name" value="MFS"/>
</dbReference>
<evidence type="ECO:0000256" key="1">
    <source>
        <dbReference type="ARBA" id="ARBA00022692"/>
    </source>
</evidence>
<dbReference type="Pfam" id="PF07690">
    <property type="entry name" value="MFS_1"/>
    <property type="match status" value="2"/>
</dbReference>
<feature type="transmembrane region" description="Helical" evidence="6">
    <location>
        <begin position="87"/>
        <end position="107"/>
    </location>
</feature>
<dbReference type="Proteomes" id="UP000887567">
    <property type="component" value="Unplaced"/>
</dbReference>
<organism evidence="7 8">
    <name type="scientific">Exaiptasia diaphana</name>
    <name type="common">Tropical sea anemone</name>
    <name type="synonym">Aiptasia pulchella</name>
    <dbReference type="NCBI Taxonomy" id="2652724"/>
    <lineage>
        <taxon>Eukaryota</taxon>
        <taxon>Metazoa</taxon>
        <taxon>Cnidaria</taxon>
        <taxon>Anthozoa</taxon>
        <taxon>Hexacorallia</taxon>
        <taxon>Actiniaria</taxon>
        <taxon>Aiptasiidae</taxon>
        <taxon>Exaiptasia</taxon>
    </lineage>
</organism>
<feature type="transmembrane region" description="Helical" evidence="6">
    <location>
        <begin position="47"/>
        <end position="67"/>
    </location>
</feature>
<feature type="transmembrane region" description="Helical" evidence="6">
    <location>
        <begin position="412"/>
        <end position="435"/>
    </location>
</feature>
<dbReference type="OrthoDB" id="413079at2759"/>
<feature type="compositionally biased region" description="Acidic residues" evidence="5">
    <location>
        <begin position="528"/>
        <end position="538"/>
    </location>
</feature>
<feature type="compositionally biased region" description="Basic and acidic residues" evidence="5">
    <location>
        <begin position="289"/>
        <end position="299"/>
    </location>
</feature>
<evidence type="ECO:0000313" key="7">
    <source>
        <dbReference type="EnsemblMetazoa" id="XP_020900871.1"/>
    </source>
</evidence>
<dbReference type="PANTHER" id="PTHR23121">
    <property type="entry name" value="SODIUM-DEPENDENT GLUCOSE TRANSPORTER 1"/>
    <property type="match status" value="1"/>
</dbReference>
<name>A0A913X8Y2_EXADI</name>
<dbReference type="InterPro" id="IPR036259">
    <property type="entry name" value="MFS_trans_sf"/>
</dbReference>
<feature type="region of interest" description="Disordered" evidence="5">
    <location>
        <begin position="278"/>
        <end position="299"/>
    </location>
</feature>
<keyword evidence="3 6" id="KW-0472">Membrane</keyword>